<proteinExistence type="predicted"/>
<dbReference type="EMBL" id="CANHGI010000002">
    <property type="protein sequence ID" value="CAI5441943.1"/>
    <property type="molecule type" value="Genomic_DNA"/>
</dbReference>
<dbReference type="OrthoDB" id="414826at2759"/>
<evidence type="ECO:0000313" key="2">
    <source>
        <dbReference type="EMBL" id="CAI5441943.1"/>
    </source>
</evidence>
<evidence type="ECO:0000259" key="1">
    <source>
        <dbReference type="SMART" id="SM00198"/>
    </source>
</evidence>
<name>A0A9P1IC69_9PELO</name>
<dbReference type="Proteomes" id="UP001152747">
    <property type="component" value="Unassembled WGS sequence"/>
</dbReference>
<dbReference type="SMART" id="SM00198">
    <property type="entry name" value="SCP"/>
    <property type="match status" value="1"/>
</dbReference>
<dbReference type="SUPFAM" id="SSF55797">
    <property type="entry name" value="PR-1-like"/>
    <property type="match status" value="1"/>
</dbReference>
<feature type="domain" description="SCP" evidence="1">
    <location>
        <begin position="22"/>
        <end position="167"/>
    </location>
</feature>
<dbReference type="InterPro" id="IPR014044">
    <property type="entry name" value="CAP_dom"/>
</dbReference>
<accession>A0A9P1IC69</accession>
<dbReference type="Gene3D" id="3.40.33.10">
    <property type="entry name" value="CAP"/>
    <property type="match status" value="1"/>
</dbReference>
<reference evidence="2" key="1">
    <citation type="submission" date="2022-11" db="EMBL/GenBank/DDBJ databases">
        <authorList>
            <person name="Kikuchi T."/>
        </authorList>
    </citation>
    <scope>NUCLEOTIDE SEQUENCE</scope>
    <source>
        <strain evidence="2">PS1010</strain>
    </source>
</reference>
<keyword evidence="3" id="KW-1185">Reference proteome</keyword>
<comment type="caution">
    <text evidence="2">The sequence shown here is derived from an EMBL/GenBank/DDBJ whole genome shotgun (WGS) entry which is preliminary data.</text>
</comment>
<dbReference type="AlphaFoldDB" id="A0A9P1IC69"/>
<sequence length="204" mass="23143">MFTLIYLLSTTTSAIQIPENSLESNLIVNYHNSIRSLFAKGEIFAPKPPAANMQKMVWDSGLAMFAEQHVLVKPTINPKLPGTSFFYRSHINDLKMTIHEALFVWESELFEKSWEPNTSINFDSLSNGLQMIWAKTNKIGCAFDEWTSPSNNQNHTIFVCRYGEKIGKAKNSGRDKTIYLEGKYCSKCPINNECEKSSGLCIEK</sequence>
<evidence type="ECO:0000313" key="3">
    <source>
        <dbReference type="Proteomes" id="UP001152747"/>
    </source>
</evidence>
<organism evidence="2 3">
    <name type="scientific">Caenorhabditis angaria</name>
    <dbReference type="NCBI Taxonomy" id="860376"/>
    <lineage>
        <taxon>Eukaryota</taxon>
        <taxon>Metazoa</taxon>
        <taxon>Ecdysozoa</taxon>
        <taxon>Nematoda</taxon>
        <taxon>Chromadorea</taxon>
        <taxon>Rhabditida</taxon>
        <taxon>Rhabditina</taxon>
        <taxon>Rhabditomorpha</taxon>
        <taxon>Rhabditoidea</taxon>
        <taxon>Rhabditidae</taxon>
        <taxon>Peloderinae</taxon>
        <taxon>Caenorhabditis</taxon>
    </lineage>
</organism>
<dbReference type="CDD" id="cd05380">
    <property type="entry name" value="CAP_euk"/>
    <property type="match status" value="1"/>
</dbReference>
<gene>
    <name evidence="2" type="ORF">CAMP_LOCUS4580</name>
</gene>
<dbReference type="Pfam" id="PF00188">
    <property type="entry name" value="CAP"/>
    <property type="match status" value="1"/>
</dbReference>
<dbReference type="InterPro" id="IPR035940">
    <property type="entry name" value="CAP_sf"/>
</dbReference>
<protein>
    <recommendedName>
        <fullName evidence="1">SCP domain-containing protein</fullName>
    </recommendedName>
</protein>